<dbReference type="InterPro" id="IPR001623">
    <property type="entry name" value="DnaJ_domain"/>
</dbReference>
<dbReference type="PROSITE" id="PS00636">
    <property type="entry name" value="DNAJ_1"/>
    <property type="match status" value="1"/>
</dbReference>
<reference evidence="1" key="2">
    <citation type="journal article" date="2022" name="Elife">
        <title>Obligate sexual reproduction of a homothallic fungus closely related to the Cryptococcus pathogenic species complex.</title>
        <authorList>
            <person name="Passer A.R."/>
            <person name="Clancey S.A."/>
            <person name="Shea T."/>
            <person name="David-Palma M."/>
            <person name="Averette A.F."/>
            <person name="Boekhout T."/>
            <person name="Porcel B.M."/>
            <person name="Nowrousian M."/>
            <person name="Cuomo C.A."/>
            <person name="Sun S."/>
            <person name="Heitman J."/>
            <person name="Coelho M.A."/>
        </authorList>
    </citation>
    <scope>NUCLEOTIDE SEQUENCE</scope>
    <source>
        <strain evidence="1">CBS 7841</strain>
    </source>
</reference>
<name>A0A1E3HLU4_9TREE</name>
<dbReference type="RefSeq" id="XP_066066046.1">
    <property type="nucleotide sequence ID" value="XM_066209949.1"/>
</dbReference>
<dbReference type="InterPro" id="IPR018253">
    <property type="entry name" value="DnaJ_domain_CS"/>
</dbReference>
<sequence length="237" mass="27211">MTQLVPTYYDILGIEEDAGPVEIRKAYLRAAAQCHPDKRPDDPSAKEEFQLVQEAYEVLSDVEEKVMYDRKLSRIRGGCFEEIMEEGVFASAHQPPPPPHQPTNTVPLRSNSMPHKHPLFTYASSRYPSRPRYSPPPPFHPLYRPSNVPSGFMWSKWNAMQPYHLVPPRIGAYPPTIFTLQDTKANAIPIMASPSPWPTRPPSTEHVRRYIYQRMAAERMRMLEVMRATSRRQATAP</sequence>
<dbReference type="CDD" id="cd06257">
    <property type="entry name" value="DnaJ"/>
    <property type="match status" value="1"/>
</dbReference>
<protein>
    <submittedName>
        <fullName evidence="1">Uncharacterized protein</fullName>
    </submittedName>
</protein>
<dbReference type="SMART" id="SM00271">
    <property type="entry name" value="DnaJ"/>
    <property type="match status" value="1"/>
</dbReference>
<proteinExistence type="predicted"/>
<reference evidence="1" key="1">
    <citation type="submission" date="2016-06" db="EMBL/GenBank/DDBJ databases">
        <authorList>
            <person name="Cuomo C."/>
            <person name="Litvintseva A."/>
            <person name="Heitman J."/>
            <person name="Chen Y."/>
            <person name="Sun S."/>
            <person name="Springer D."/>
            <person name="Dromer F."/>
            <person name="Young S."/>
            <person name="Zeng Q."/>
            <person name="Chapman S."/>
            <person name="Gujja S."/>
            <person name="Saif S."/>
            <person name="Birren B."/>
        </authorList>
    </citation>
    <scope>NUCLEOTIDE SEQUENCE</scope>
    <source>
        <strain evidence="1">CBS 7841</strain>
    </source>
</reference>
<dbReference type="KEGG" id="cdep:91084706"/>
<dbReference type="PROSITE" id="PS50076">
    <property type="entry name" value="DNAJ_2"/>
    <property type="match status" value="1"/>
</dbReference>
<dbReference type="Pfam" id="PF00226">
    <property type="entry name" value="DnaJ"/>
    <property type="match status" value="1"/>
</dbReference>
<dbReference type="EMBL" id="CP143784">
    <property type="protein sequence ID" value="WVN85345.1"/>
    <property type="molecule type" value="Genomic_DNA"/>
</dbReference>
<dbReference type="AlphaFoldDB" id="A0A1E3HLU4"/>
<dbReference type="PRINTS" id="PR00625">
    <property type="entry name" value="JDOMAIN"/>
</dbReference>
<reference evidence="1" key="3">
    <citation type="submission" date="2024-01" db="EMBL/GenBank/DDBJ databases">
        <authorList>
            <person name="Coelho M.A."/>
            <person name="David-Palma M."/>
            <person name="Shea T."/>
            <person name="Sun S."/>
            <person name="Cuomo C.A."/>
            <person name="Heitman J."/>
        </authorList>
    </citation>
    <scope>NUCLEOTIDE SEQUENCE</scope>
    <source>
        <strain evidence="1">CBS 7841</strain>
    </source>
</reference>
<evidence type="ECO:0000313" key="1">
    <source>
        <dbReference type="EMBL" id="WVN85345.1"/>
    </source>
</evidence>
<dbReference type="VEuPathDB" id="FungiDB:L203_06259"/>
<gene>
    <name evidence="1" type="ORF">L203_100490</name>
</gene>
<dbReference type="Proteomes" id="UP000094043">
    <property type="component" value="Chromosome 1"/>
</dbReference>
<dbReference type="InterPro" id="IPR036869">
    <property type="entry name" value="J_dom_sf"/>
</dbReference>
<dbReference type="OrthoDB" id="10250354at2759"/>
<evidence type="ECO:0000313" key="2">
    <source>
        <dbReference type="Proteomes" id="UP000094043"/>
    </source>
</evidence>
<dbReference type="SUPFAM" id="SSF46565">
    <property type="entry name" value="Chaperone J-domain"/>
    <property type="match status" value="1"/>
</dbReference>
<dbReference type="Gene3D" id="1.10.287.110">
    <property type="entry name" value="DnaJ domain"/>
    <property type="match status" value="1"/>
</dbReference>
<dbReference type="GeneID" id="91084706"/>
<dbReference type="PANTHER" id="PTHR45006">
    <property type="entry name" value="DNAJ-LIKE PROTEIN 1"/>
    <property type="match status" value="1"/>
</dbReference>
<accession>A0A1E3HLU4</accession>
<dbReference type="PANTHER" id="PTHR45006:SF1">
    <property type="entry name" value="DNAJ-LIKE PROTEIN 1"/>
    <property type="match status" value="1"/>
</dbReference>
<dbReference type="GO" id="GO:0005829">
    <property type="term" value="C:cytosol"/>
    <property type="evidence" value="ECO:0007669"/>
    <property type="project" value="TreeGrafter"/>
</dbReference>
<keyword evidence="2" id="KW-1185">Reference proteome</keyword>
<dbReference type="InterPro" id="IPR052814">
    <property type="entry name" value="Peroxisomal_DnaJ"/>
</dbReference>
<dbReference type="GO" id="GO:0016558">
    <property type="term" value="P:protein import into peroxisome matrix"/>
    <property type="evidence" value="ECO:0007669"/>
    <property type="project" value="TreeGrafter"/>
</dbReference>
<organism evidence="1 2">
    <name type="scientific">Cryptococcus depauperatus CBS 7841</name>
    <dbReference type="NCBI Taxonomy" id="1295531"/>
    <lineage>
        <taxon>Eukaryota</taxon>
        <taxon>Fungi</taxon>
        <taxon>Dikarya</taxon>
        <taxon>Basidiomycota</taxon>
        <taxon>Agaricomycotina</taxon>
        <taxon>Tremellomycetes</taxon>
        <taxon>Tremellales</taxon>
        <taxon>Cryptococcaceae</taxon>
        <taxon>Cryptococcus</taxon>
    </lineage>
</organism>